<evidence type="ECO:0000256" key="2">
    <source>
        <dbReference type="ARBA" id="ARBA00010790"/>
    </source>
</evidence>
<dbReference type="GO" id="GO:0050660">
    <property type="term" value="F:flavin adenine dinucleotide binding"/>
    <property type="evidence" value="ECO:0007669"/>
    <property type="project" value="InterPro"/>
</dbReference>
<dbReference type="PANTHER" id="PTHR11552">
    <property type="entry name" value="GLUCOSE-METHANOL-CHOLINE GMC OXIDOREDUCTASE"/>
    <property type="match status" value="1"/>
</dbReference>
<dbReference type="PIRSF" id="PIRSF000137">
    <property type="entry name" value="Alcohol_oxidase"/>
    <property type="match status" value="1"/>
</dbReference>
<keyword evidence="11" id="KW-1185">Reference proteome</keyword>
<evidence type="ECO:0000256" key="7">
    <source>
        <dbReference type="SAM" id="MobiDB-lite"/>
    </source>
</evidence>
<feature type="binding site" evidence="5">
    <location>
        <begin position="494"/>
        <end position="495"/>
    </location>
    <ligand>
        <name>FAD</name>
        <dbReference type="ChEBI" id="CHEBI:57692"/>
    </ligand>
</feature>
<protein>
    <submittedName>
        <fullName evidence="10">Sorbose dehydrogenase</fullName>
    </submittedName>
</protein>
<dbReference type="Gene3D" id="3.30.410.40">
    <property type="match status" value="2"/>
</dbReference>
<evidence type="ECO:0000259" key="8">
    <source>
        <dbReference type="PROSITE" id="PS00623"/>
    </source>
</evidence>
<accession>A0A158J624</accession>
<evidence type="ECO:0000256" key="5">
    <source>
        <dbReference type="PIRSR" id="PIRSR000137-2"/>
    </source>
</evidence>
<dbReference type="SUPFAM" id="SSF51905">
    <property type="entry name" value="FAD/NAD(P)-binding domain"/>
    <property type="match status" value="1"/>
</dbReference>
<dbReference type="PANTHER" id="PTHR11552:SF147">
    <property type="entry name" value="CHOLINE DEHYDROGENASE, MITOCHONDRIAL"/>
    <property type="match status" value="1"/>
</dbReference>
<dbReference type="RefSeq" id="WP_053570698.1">
    <property type="nucleotide sequence ID" value="NZ_FCNY02000020.1"/>
</dbReference>
<evidence type="ECO:0000313" key="11">
    <source>
        <dbReference type="Proteomes" id="UP000054740"/>
    </source>
</evidence>
<dbReference type="SUPFAM" id="SSF54373">
    <property type="entry name" value="FAD-linked reductases, C-terminal domain"/>
    <property type="match status" value="1"/>
</dbReference>
<evidence type="ECO:0000256" key="3">
    <source>
        <dbReference type="ARBA" id="ARBA00022630"/>
    </source>
</evidence>
<dbReference type="PROSITE" id="PS00623">
    <property type="entry name" value="GMC_OXRED_1"/>
    <property type="match status" value="1"/>
</dbReference>
<gene>
    <name evidence="10" type="ORF">AWB70_05959</name>
</gene>
<keyword evidence="3 6" id="KW-0285">Flavoprotein</keyword>
<dbReference type="AlphaFoldDB" id="A0A158J624"/>
<dbReference type="InterPro" id="IPR000172">
    <property type="entry name" value="GMC_OxRdtase_N"/>
</dbReference>
<evidence type="ECO:0000313" key="10">
    <source>
        <dbReference type="EMBL" id="SAL64296.1"/>
    </source>
</evidence>
<evidence type="ECO:0000259" key="9">
    <source>
        <dbReference type="PROSITE" id="PS00624"/>
    </source>
</evidence>
<reference evidence="11" key="1">
    <citation type="submission" date="2016-01" db="EMBL/GenBank/DDBJ databases">
        <authorList>
            <person name="Peeters C."/>
        </authorList>
    </citation>
    <scope>NUCLEOTIDE SEQUENCE [LARGE SCALE GENOMIC DNA]</scope>
</reference>
<keyword evidence="4 5" id="KW-0274">FAD</keyword>
<dbReference type="InterPro" id="IPR007867">
    <property type="entry name" value="GMC_OxRtase_C"/>
</dbReference>
<dbReference type="Gene3D" id="3.50.50.60">
    <property type="entry name" value="FAD/NAD(P)-binding domain"/>
    <property type="match status" value="2"/>
</dbReference>
<dbReference type="InterPro" id="IPR036188">
    <property type="entry name" value="FAD/NAD-bd_sf"/>
</dbReference>
<comment type="similarity">
    <text evidence="2 6">Belongs to the GMC oxidoreductase family.</text>
</comment>
<evidence type="ECO:0000256" key="4">
    <source>
        <dbReference type="ARBA" id="ARBA00022827"/>
    </source>
</evidence>
<dbReference type="PROSITE" id="PS00624">
    <property type="entry name" value="GMC_OXRED_2"/>
    <property type="match status" value="1"/>
</dbReference>
<organism evidence="10 11">
    <name type="scientific">Caballeronia cordobensis</name>
    <name type="common">Burkholderia cordobensis</name>
    <dbReference type="NCBI Taxonomy" id="1353886"/>
    <lineage>
        <taxon>Bacteria</taxon>
        <taxon>Pseudomonadati</taxon>
        <taxon>Pseudomonadota</taxon>
        <taxon>Betaproteobacteria</taxon>
        <taxon>Burkholderiales</taxon>
        <taxon>Burkholderiaceae</taxon>
        <taxon>Caballeronia</taxon>
    </lineage>
</organism>
<sequence>MFDTLILGGGSAGCVLAARLSEDARASVCLVEAGRDISARTMPDAIRSRYPGRAYLDTRNIWQALKARMSGSASLRRYEQARLLGGGSAINALMANRGSPADYDEWEALGAQGWNWQSCLPYFRRLETDCDFSGQLHGGDGPLRIQRAAWPRVSPFVRAVLASLAQSGHAMHDDQNGPWEDGTFIGSIAVSAKGERIPTSVCYLDDATRARSNLTIRTGEVIERILFDGTRAIGARIVRDDGTHEDVHARRVIVSAGAIHSPALLMRSGIGPADELAALGIDVRADRPGVGRNLMEHPSIAVSAFLPRAARTPFPDEHHEQAIVRFSSGLPGTVQGDMHGAILSRSGWHSVGYRLGTIFFWVNKSYSRGRVTLASANVFDEPIVEFAMLSDARDLERLKLALRFGAAVLASPSMNGHRDVIFPSSYSPRVAAVAVPGAWNAAQRGMLSALLDIAGPMRGALIKGVVTQGVSIGELLGDDDALTAFVMRNVGGTWHPSGTCRMGSSSDAYAVTDSCGAVYGVEGLHVCDASLMPSIPCANTNVPTIMIAERVAEGLRGTSPDKREAAAHTLDYSPYPTIPFTSKNASSPHSPYSRPLPDCL</sequence>
<feature type="domain" description="Glucose-methanol-choline oxidoreductase N-terminal" evidence="9">
    <location>
        <begin position="257"/>
        <end position="271"/>
    </location>
</feature>
<dbReference type="EMBL" id="FCNY02000020">
    <property type="protein sequence ID" value="SAL64296.1"/>
    <property type="molecule type" value="Genomic_DNA"/>
</dbReference>
<name>A0A158J624_CABCO</name>
<evidence type="ECO:0000256" key="6">
    <source>
        <dbReference type="RuleBase" id="RU003968"/>
    </source>
</evidence>
<feature type="domain" description="Glucose-methanol-choline oxidoreductase N-terminal" evidence="8">
    <location>
        <begin position="81"/>
        <end position="104"/>
    </location>
</feature>
<proteinExistence type="inferred from homology"/>
<dbReference type="Proteomes" id="UP000054740">
    <property type="component" value="Unassembled WGS sequence"/>
</dbReference>
<dbReference type="Pfam" id="PF05199">
    <property type="entry name" value="GMC_oxred_C"/>
    <property type="match status" value="1"/>
</dbReference>
<dbReference type="Pfam" id="PF00732">
    <property type="entry name" value="GMC_oxred_N"/>
    <property type="match status" value="1"/>
</dbReference>
<comment type="cofactor">
    <cofactor evidence="1 5">
        <name>FAD</name>
        <dbReference type="ChEBI" id="CHEBI:57692"/>
    </cofactor>
</comment>
<feature type="region of interest" description="Disordered" evidence="7">
    <location>
        <begin position="581"/>
        <end position="600"/>
    </location>
</feature>
<dbReference type="InterPro" id="IPR012132">
    <property type="entry name" value="GMC_OxRdtase"/>
</dbReference>
<evidence type="ECO:0000256" key="1">
    <source>
        <dbReference type="ARBA" id="ARBA00001974"/>
    </source>
</evidence>
<feature type="compositionally biased region" description="Polar residues" evidence="7">
    <location>
        <begin position="581"/>
        <end position="590"/>
    </location>
</feature>
<dbReference type="GO" id="GO:0016614">
    <property type="term" value="F:oxidoreductase activity, acting on CH-OH group of donors"/>
    <property type="evidence" value="ECO:0007669"/>
    <property type="project" value="InterPro"/>
</dbReference>